<evidence type="ECO:0000313" key="3">
    <source>
        <dbReference type="Proteomes" id="UP000179023"/>
    </source>
</evidence>
<dbReference type="EMBL" id="MHQI01000014">
    <property type="protein sequence ID" value="OHA00464.1"/>
    <property type="molecule type" value="Genomic_DNA"/>
</dbReference>
<dbReference type="STRING" id="1802270.A3C07_01245"/>
<dbReference type="InterPro" id="IPR043993">
    <property type="entry name" value="T4SS_pilin"/>
</dbReference>
<organism evidence="2 3">
    <name type="scientific">Candidatus Sungbacteria bacterium RIFCSPHIGHO2_02_FULL_47_11</name>
    <dbReference type="NCBI Taxonomy" id="1802270"/>
    <lineage>
        <taxon>Bacteria</taxon>
        <taxon>Candidatus Sungiibacteriota</taxon>
    </lineage>
</organism>
<dbReference type="Proteomes" id="UP000179023">
    <property type="component" value="Unassembled WGS sequence"/>
</dbReference>
<gene>
    <name evidence="2" type="ORF">A3C07_01245</name>
</gene>
<sequence length="94" mass="9936">MIAHVPTITGIIQNVTGGLRIIVGLIFVAASIVFIWGIIQFMSASDSADAHEKARETIMWGLVGIAVMAAAWGVVTLLSNYFQIGGISIPTPQP</sequence>
<keyword evidence="1" id="KW-0472">Membrane</keyword>
<protein>
    <submittedName>
        <fullName evidence="2">Uncharacterized protein</fullName>
    </submittedName>
</protein>
<accession>A0A1G2KMG1</accession>
<proteinExistence type="predicted"/>
<comment type="caution">
    <text evidence="2">The sequence shown here is derived from an EMBL/GenBank/DDBJ whole genome shotgun (WGS) entry which is preliminary data.</text>
</comment>
<feature type="transmembrane region" description="Helical" evidence="1">
    <location>
        <begin position="59"/>
        <end position="78"/>
    </location>
</feature>
<keyword evidence="1" id="KW-1133">Transmembrane helix</keyword>
<keyword evidence="1" id="KW-0812">Transmembrane</keyword>
<feature type="transmembrane region" description="Helical" evidence="1">
    <location>
        <begin position="21"/>
        <end position="39"/>
    </location>
</feature>
<dbReference type="Pfam" id="PF18895">
    <property type="entry name" value="T4SS_pilin"/>
    <property type="match status" value="1"/>
</dbReference>
<evidence type="ECO:0000256" key="1">
    <source>
        <dbReference type="SAM" id="Phobius"/>
    </source>
</evidence>
<name>A0A1G2KMG1_9BACT</name>
<reference evidence="2 3" key="1">
    <citation type="journal article" date="2016" name="Nat. Commun.">
        <title>Thousands of microbial genomes shed light on interconnected biogeochemical processes in an aquifer system.</title>
        <authorList>
            <person name="Anantharaman K."/>
            <person name="Brown C.T."/>
            <person name="Hug L.A."/>
            <person name="Sharon I."/>
            <person name="Castelle C.J."/>
            <person name="Probst A.J."/>
            <person name="Thomas B.C."/>
            <person name="Singh A."/>
            <person name="Wilkins M.J."/>
            <person name="Karaoz U."/>
            <person name="Brodie E.L."/>
            <person name="Williams K.H."/>
            <person name="Hubbard S.S."/>
            <person name="Banfield J.F."/>
        </authorList>
    </citation>
    <scope>NUCLEOTIDE SEQUENCE [LARGE SCALE GENOMIC DNA]</scope>
</reference>
<evidence type="ECO:0000313" key="2">
    <source>
        <dbReference type="EMBL" id="OHA00464.1"/>
    </source>
</evidence>
<dbReference type="AlphaFoldDB" id="A0A1G2KMG1"/>